<dbReference type="Proteomes" id="UP000234198">
    <property type="component" value="Unassembled WGS sequence"/>
</dbReference>
<name>A0A2I1HZ41_9ACTO</name>
<dbReference type="GO" id="GO:0016740">
    <property type="term" value="F:transferase activity"/>
    <property type="evidence" value="ECO:0007669"/>
    <property type="project" value="UniProtKB-KW"/>
</dbReference>
<gene>
    <name evidence="3" type="ORF">CYJ22_07000</name>
</gene>
<feature type="compositionally biased region" description="Polar residues" evidence="1">
    <location>
        <begin position="324"/>
        <end position="344"/>
    </location>
</feature>
<feature type="region of interest" description="Disordered" evidence="1">
    <location>
        <begin position="324"/>
        <end position="393"/>
    </location>
</feature>
<dbReference type="InterPro" id="IPR011009">
    <property type="entry name" value="Kinase-like_dom_sf"/>
</dbReference>
<dbReference type="RefSeq" id="WP_101602105.1">
    <property type="nucleotide sequence ID" value="NZ_PKKM01000009.1"/>
</dbReference>
<evidence type="ECO:0000259" key="2">
    <source>
        <dbReference type="Pfam" id="PF01636"/>
    </source>
</evidence>
<dbReference type="Pfam" id="PF01636">
    <property type="entry name" value="APH"/>
    <property type="match status" value="1"/>
</dbReference>
<proteinExistence type="predicted"/>
<feature type="domain" description="Aminoglycoside phosphotransferase" evidence="2">
    <location>
        <begin position="43"/>
        <end position="255"/>
    </location>
</feature>
<evidence type="ECO:0000313" key="4">
    <source>
        <dbReference type="Proteomes" id="UP000234198"/>
    </source>
</evidence>
<organism evidence="3 4">
    <name type="scientific">Schaalia odontolytica</name>
    <dbReference type="NCBI Taxonomy" id="1660"/>
    <lineage>
        <taxon>Bacteria</taxon>
        <taxon>Bacillati</taxon>
        <taxon>Actinomycetota</taxon>
        <taxon>Actinomycetes</taxon>
        <taxon>Actinomycetales</taxon>
        <taxon>Actinomycetaceae</taxon>
        <taxon>Schaalia</taxon>
    </lineage>
</organism>
<dbReference type="Gene3D" id="3.90.1200.10">
    <property type="match status" value="1"/>
</dbReference>
<evidence type="ECO:0000256" key="1">
    <source>
        <dbReference type="SAM" id="MobiDB-lite"/>
    </source>
</evidence>
<dbReference type="SUPFAM" id="SSF56112">
    <property type="entry name" value="Protein kinase-like (PK-like)"/>
    <property type="match status" value="1"/>
</dbReference>
<protein>
    <submittedName>
        <fullName evidence="3">Phosphotransferase</fullName>
    </submittedName>
</protein>
<dbReference type="AlphaFoldDB" id="A0A2I1HZ41"/>
<dbReference type="EMBL" id="PKKM01000009">
    <property type="protein sequence ID" value="PKY64117.1"/>
    <property type="molecule type" value="Genomic_DNA"/>
</dbReference>
<sequence length="393" mass="41967">MTSAKSPLELAALATAAVPGMRVTALRPPTYSDELSTVTGIEDAAGNRWIVTCPHEEVSGPALEATSGILDRLGQAHDHDYIPFDVPRLAGQTKLQRGGSVYVHRDPGGSAPTDEDLDTDPLLPASLGRALAALHNLPETVFSAIGLPTYTAIECRDRNLALLDEAAREVAIPAALWSRWEAALEDVSLWRFPSAPIHGDIQERCLSVKRGSLLAIGGWTSAHVGDPALDIAWIQASASDAFLERFRETYGHERRATDLHVFTRAQLMSEIALVRWLVHGLHAEDSSIIDEARTMLDDLAKDLDGEPLLPAHASAMGARISLTPVESPSASPINATAPTPSAANESDEETTGEDTVPVPRPASALKRKLAEGEVDPAAPTERLSLGPDGTLLR</sequence>
<evidence type="ECO:0000313" key="3">
    <source>
        <dbReference type="EMBL" id="PKY64117.1"/>
    </source>
</evidence>
<accession>A0A2I1HZ41</accession>
<reference evidence="3 4" key="1">
    <citation type="submission" date="2017-12" db="EMBL/GenBank/DDBJ databases">
        <title>Phylogenetic diversity of female urinary microbiome.</title>
        <authorList>
            <person name="Thomas-White K."/>
            <person name="Wolfe A.J."/>
        </authorList>
    </citation>
    <scope>NUCLEOTIDE SEQUENCE [LARGE SCALE GENOMIC DNA]</scope>
    <source>
        <strain evidence="3 4">UMB0018</strain>
    </source>
</reference>
<dbReference type="InterPro" id="IPR002575">
    <property type="entry name" value="Aminoglycoside_PTrfase"/>
</dbReference>
<keyword evidence="3" id="KW-0808">Transferase</keyword>
<comment type="caution">
    <text evidence="3">The sequence shown here is derived from an EMBL/GenBank/DDBJ whole genome shotgun (WGS) entry which is preliminary data.</text>
</comment>